<keyword evidence="25" id="KW-1185">Reference proteome</keyword>
<evidence type="ECO:0000313" key="24">
    <source>
        <dbReference type="EMBL" id="KAK0987910.1"/>
    </source>
</evidence>
<dbReference type="InterPro" id="IPR008269">
    <property type="entry name" value="Lon_proteolytic"/>
</dbReference>
<keyword evidence="12 17" id="KW-0067">ATP-binding</keyword>
<comment type="subcellular location">
    <subcellularLocation>
        <location evidence="2">Mitochondrion inner membrane</location>
        <topology evidence="2">Multi-pass membrane protein</topology>
    </subcellularLocation>
    <subcellularLocation>
        <location evidence="1 17">Peroxisome matrix</location>
    </subcellularLocation>
</comment>
<dbReference type="Pfam" id="PF02190">
    <property type="entry name" value="LON_substr_bdg"/>
    <property type="match status" value="1"/>
</dbReference>
<accession>A0AAN6KKV0</accession>
<dbReference type="Gene3D" id="2.30.130.40">
    <property type="entry name" value="LON domain-like"/>
    <property type="match status" value="1"/>
</dbReference>
<dbReference type="Gene3D" id="3.40.50.300">
    <property type="entry name" value="P-loop containing nucleotide triphosphate hydrolases"/>
    <property type="match status" value="1"/>
</dbReference>
<feature type="domain" description="Lon proteolytic" evidence="21">
    <location>
        <begin position="733"/>
        <end position="920"/>
    </location>
</feature>
<evidence type="ECO:0000256" key="8">
    <source>
        <dbReference type="ARBA" id="ARBA00022741"/>
    </source>
</evidence>
<keyword evidence="5 17" id="KW-0645">Protease</keyword>
<feature type="repeat" description="Solcar" evidence="18">
    <location>
        <begin position="1005"/>
        <end position="1078"/>
    </location>
</feature>
<dbReference type="PROSITE" id="PS51786">
    <property type="entry name" value="LON_PROTEOLYTIC"/>
    <property type="match status" value="1"/>
</dbReference>
<evidence type="ECO:0000256" key="13">
    <source>
        <dbReference type="ARBA" id="ARBA00022989"/>
    </source>
</evidence>
<dbReference type="PANTHER" id="PTHR10046">
    <property type="entry name" value="ATP DEPENDENT LON PROTEASE FAMILY MEMBER"/>
    <property type="match status" value="1"/>
</dbReference>
<dbReference type="InterPro" id="IPR020568">
    <property type="entry name" value="Ribosomal_Su5_D2-typ_SF"/>
</dbReference>
<protein>
    <recommendedName>
        <fullName evidence="17">Lon protease homolog 2, peroxisomal</fullName>
        <ecNumber evidence="17">3.4.21.-</ecNumber>
    </recommendedName>
</protein>
<proteinExistence type="inferred from homology"/>
<dbReference type="GO" id="GO:0004252">
    <property type="term" value="F:serine-type endopeptidase activity"/>
    <property type="evidence" value="ECO:0007669"/>
    <property type="project" value="UniProtKB-UniRule"/>
</dbReference>
<dbReference type="SMART" id="SM00382">
    <property type="entry name" value="AAA"/>
    <property type="match status" value="1"/>
</dbReference>
<dbReference type="SUPFAM" id="SSF54211">
    <property type="entry name" value="Ribosomal protein S5 domain 2-like"/>
    <property type="match status" value="1"/>
</dbReference>
<keyword evidence="10 17" id="KW-0378">Hydrolase</keyword>
<dbReference type="InterPro" id="IPR027417">
    <property type="entry name" value="P-loop_NTPase"/>
</dbReference>
<comment type="similarity">
    <text evidence="17 19">Belongs to the peptidase S16 family.</text>
</comment>
<dbReference type="InterPro" id="IPR014721">
    <property type="entry name" value="Ribsml_uS5_D2-typ_fold_subgr"/>
</dbReference>
<evidence type="ECO:0000256" key="4">
    <source>
        <dbReference type="ARBA" id="ARBA00022448"/>
    </source>
</evidence>
<dbReference type="Gene3D" id="1.10.8.60">
    <property type="match status" value="1"/>
</dbReference>
<evidence type="ECO:0000256" key="14">
    <source>
        <dbReference type="ARBA" id="ARBA00023128"/>
    </source>
</evidence>
<dbReference type="SUPFAM" id="SSF52540">
    <property type="entry name" value="P-loop containing nucleoside triphosphate hydrolases"/>
    <property type="match status" value="1"/>
</dbReference>
<keyword evidence="11 17" id="KW-0720">Serine protease</keyword>
<dbReference type="InterPro" id="IPR003959">
    <property type="entry name" value="ATPase_AAA_core"/>
</dbReference>
<evidence type="ECO:0000256" key="11">
    <source>
        <dbReference type="ARBA" id="ARBA00022825"/>
    </source>
</evidence>
<evidence type="ECO:0000256" key="9">
    <source>
        <dbReference type="ARBA" id="ARBA00022792"/>
    </source>
</evidence>
<dbReference type="FunFam" id="3.30.230.10:FF:000039">
    <property type="entry name" value="Lon protease homolog 2, peroxisomal"/>
    <property type="match status" value="1"/>
</dbReference>
<dbReference type="Gene3D" id="1.50.40.10">
    <property type="entry name" value="Mitochondrial carrier domain"/>
    <property type="match status" value="1"/>
</dbReference>
<reference evidence="23" key="1">
    <citation type="submission" date="2021-12" db="EMBL/GenBank/DDBJ databases">
        <title>Black yeast isolated from Biological Soil Crust.</title>
        <authorList>
            <person name="Kurbessoian T."/>
        </authorList>
    </citation>
    <scope>NUCLEOTIDE SEQUENCE</scope>
    <source>
        <strain evidence="23">CCFEE 5208</strain>
    </source>
</reference>
<dbReference type="Gene3D" id="1.20.58.1480">
    <property type="match status" value="1"/>
</dbReference>
<evidence type="ECO:0000256" key="5">
    <source>
        <dbReference type="ARBA" id="ARBA00022670"/>
    </source>
</evidence>
<dbReference type="PRINTS" id="PR00830">
    <property type="entry name" value="ENDOLAPTASE"/>
</dbReference>
<dbReference type="FunFam" id="1.10.8.60:FF:000091">
    <property type="entry name" value="Lon protease homolog 2, peroxisomal"/>
    <property type="match status" value="1"/>
</dbReference>
<dbReference type="Proteomes" id="UP001168146">
    <property type="component" value="Unassembled WGS sequence"/>
</dbReference>
<feature type="region of interest" description="Disordered" evidence="20">
    <location>
        <begin position="436"/>
        <end position="470"/>
    </location>
</feature>
<feature type="repeat" description="Solcar" evidence="18">
    <location>
        <begin position="1195"/>
        <end position="1278"/>
    </location>
</feature>
<evidence type="ECO:0000256" key="6">
    <source>
        <dbReference type="ARBA" id="ARBA00022692"/>
    </source>
</evidence>
<evidence type="ECO:0000313" key="25">
    <source>
        <dbReference type="Proteomes" id="UP001175353"/>
    </source>
</evidence>
<dbReference type="InterPro" id="IPR027501">
    <property type="entry name" value="Lonp2_euk"/>
</dbReference>
<dbReference type="Proteomes" id="UP001175353">
    <property type="component" value="Unassembled WGS sequence"/>
</dbReference>
<dbReference type="EMBL" id="JASUXU010000110">
    <property type="protein sequence ID" value="KAK0305708.1"/>
    <property type="molecule type" value="Genomic_DNA"/>
</dbReference>
<sequence>MASSSRTRTLSLIPLPPSLVLLPGVTARIPLQNRADVAALLANIYSKAATPRPEPSSITVGCVPLRSAYLSADGKQLLEAAEKDTEGVTVQTDPSQARKPDLFQYGVLARVTGVQGRREGQLTLVVEGVSRFKTDKILRERPYFEARVTVHEEAAIPGEDADIAELFAQLKQLSRELIALIRLSSLLPRGPAMTLSPILARRLELYIVRKDVQQAGVLADFMTNIVDCTHEDKLRILSALPVKDRLERIIEVLQRQIGTIQGNSRILSVTTTVSQSNVVEDEILNRLRQDPRMRRMGNGQSPAAMGLPGAPGGQGDEEPNEVEELKKKLDEAKLTPEAQKVADRELKRLAKMNPAQAEHQVCRNYLENLAEIPWTKMTEDNLNAATLSKARKQLDDDHYGLEKIKKRLLEYLAVLKLKQAVNSDLERQIEAITEASRPKDVAKEDASSEDEPDAALSKEEARPQEQTPEEVQLLKHKKMVDKSPILLLVGPPGTGKTSLAKSVATSLGRQFHRISLGGVRDEAEIRGHRRTYVAAMPGLIVNGLKKVGVANPVILLDEIDKVGTSSYHGDPSAAMLEVLDPEQNSAFVDHYVNIPIDLSKVLFIATANTLDTIPAPLLDRMETIQLSGYTTLEKRHIATRHLIPKQIITNGLADKDVQMNDDVIDKVITSYTRESGVRNLEREIGSVCRSKAVQFAEAKDTNTLPAYSPAVNVDDLEDILGVERFEEELAAQTAQPGVVTGLVAYSTGSQGSILFIEVADMPGSGRVQLTGKLGDVLKESVEVALSWVKSHAYELALTHDPNEDIMKARAIHVHCPSGAIPKDGPSAGLAHTVALISLFSGKAVPPNLAMTGEVALRGKVMPVGGIKEKLIGALRAGVKKVLLPQQNRKDVKDLPVEVTDGLEIVLVGHIWEALPHVWPDAQWPGQRDWSGFESRLAFYDRSSILVHVQSGPIQYVLFIIANASERARLSMIADLELHLSLFTSNKRPRFPPIRMDPRPTPLIDSPYLRSLIAGGLAGTTVDLSLFPLDTLKTRLQSAAGFRASGGFRGVYNGIGSAVVGSAPGAALFFVTYEGVKSYFTAHNNGRGEVGVGTHMLAASLGEIAACAVRVPTEVVKQRAQAGQHPSSLKALTSILALRHTHGVGHVWRELYRGWGITVMREVPFTVVQFPLWEGMKAWSLRRRRQQQPLSANVTVGAVESALYGSISGAVAAGLTTPLDVLKTRLMLAKERESVVAITTRIWREEGGKAFFSGLGPRTMWISIGGAVFLGSYQWASNLLAGT</sequence>
<keyword evidence="15 18" id="KW-0472">Membrane</keyword>
<dbReference type="InterPro" id="IPR003111">
    <property type="entry name" value="Lon_prtase_N"/>
</dbReference>
<organism evidence="24 25">
    <name type="scientific">Friedmanniomyces endolithicus</name>
    <dbReference type="NCBI Taxonomy" id="329885"/>
    <lineage>
        <taxon>Eukaryota</taxon>
        <taxon>Fungi</taxon>
        <taxon>Dikarya</taxon>
        <taxon>Ascomycota</taxon>
        <taxon>Pezizomycotina</taxon>
        <taxon>Dothideomycetes</taxon>
        <taxon>Dothideomycetidae</taxon>
        <taxon>Mycosphaerellales</taxon>
        <taxon>Teratosphaeriaceae</taxon>
        <taxon>Friedmanniomyces</taxon>
    </lineage>
</organism>
<evidence type="ECO:0000256" key="20">
    <source>
        <dbReference type="SAM" id="MobiDB-lite"/>
    </source>
</evidence>
<dbReference type="Pfam" id="PF22667">
    <property type="entry name" value="Lon_lid"/>
    <property type="match status" value="1"/>
</dbReference>
<keyword evidence="8 17" id="KW-0547">Nucleotide-binding</keyword>
<dbReference type="Pfam" id="PF00004">
    <property type="entry name" value="AAA"/>
    <property type="match status" value="1"/>
</dbReference>
<evidence type="ECO:0000256" key="7">
    <source>
        <dbReference type="ARBA" id="ARBA00022737"/>
    </source>
</evidence>
<dbReference type="CDD" id="cd19500">
    <property type="entry name" value="RecA-like_Lon"/>
    <property type="match status" value="1"/>
</dbReference>
<evidence type="ECO:0000256" key="2">
    <source>
        <dbReference type="ARBA" id="ARBA00004448"/>
    </source>
</evidence>
<evidence type="ECO:0000313" key="23">
    <source>
        <dbReference type="EMBL" id="KAK0305708.1"/>
    </source>
</evidence>
<feature type="domain" description="Lon N-terminal" evidence="22">
    <location>
        <begin position="10"/>
        <end position="257"/>
    </location>
</feature>
<dbReference type="Pfam" id="PF05362">
    <property type="entry name" value="Lon_C"/>
    <property type="match status" value="1"/>
</dbReference>
<dbReference type="InterPro" id="IPR015947">
    <property type="entry name" value="PUA-like_sf"/>
</dbReference>
<feature type="active site" evidence="17 19">
    <location>
        <position position="869"/>
    </location>
</feature>
<dbReference type="GO" id="GO:0006515">
    <property type="term" value="P:protein quality control for misfolded or incompletely synthesized proteins"/>
    <property type="evidence" value="ECO:0007669"/>
    <property type="project" value="UniProtKB-UniRule"/>
</dbReference>
<feature type="region of interest" description="Disordered" evidence="20">
    <location>
        <begin position="291"/>
        <end position="320"/>
    </location>
</feature>
<gene>
    <name evidence="23" type="ORF">LTR82_016644</name>
    <name evidence="24" type="ORF">LTR91_009694</name>
</gene>
<dbReference type="FunFam" id="1.50.40.10:FF:000018">
    <property type="entry name" value="S-adenosylmethionine mitochondrial carrier protein-like"/>
    <property type="match status" value="1"/>
</dbReference>
<evidence type="ECO:0000256" key="12">
    <source>
        <dbReference type="ARBA" id="ARBA00022840"/>
    </source>
</evidence>
<dbReference type="GO" id="GO:0016887">
    <property type="term" value="F:ATP hydrolysis activity"/>
    <property type="evidence" value="ECO:0007669"/>
    <property type="project" value="UniProtKB-UniRule"/>
</dbReference>
<dbReference type="InterPro" id="IPR054594">
    <property type="entry name" value="Lon_lid"/>
</dbReference>
<keyword evidence="4" id="KW-0813">Transport</keyword>
<dbReference type="GO" id="GO:0005524">
    <property type="term" value="F:ATP binding"/>
    <property type="evidence" value="ECO:0007669"/>
    <property type="project" value="UniProtKB-UniRule"/>
</dbReference>
<dbReference type="GO" id="GO:0016558">
    <property type="term" value="P:protein import into peroxisome matrix"/>
    <property type="evidence" value="ECO:0007669"/>
    <property type="project" value="UniProtKB-UniRule"/>
</dbReference>
<keyword evidence="14" id="KW-0496">Mitochondrion</keyword>
<dbReference type="EC" id="3.4.21.-" evidence="17"/>
<keyword evidence="6 18" id="KW-0812">Transmembrane</keyword>
<comment type="function">
    <text evidence="17">ATP-dependent serine protease that mediates the selective degradation of misfolded and unassembled polypeptides in the peroxisomal matrix. Necessary for type 2 peroxisome targeting signal (PTS2)-containing protein processing and facilitates peroxisome matrix protein import.</text>
</comment>
<evidence type="ECO:0000256" key="1">
    <source>
        <dbReference type="ARBA" id="ARBA00004253"/>
    </source>
</evidence>
<dbReference type="PROSITE" id="PS50920">
    <property type="entry name" value="SOLCAR"/>
    <property type="match status" value="3"/>
</dbReference>
<dbReference type="InterPro" id="IPR023395">
    <property type="entry name" value="MCP_dom_sf"/>
</dbReference>
<comment type="caution">
    <text evidence="24">The sequence shown here is derived from an EMBL/GenBank/DDBJ whole genome shotgun (WGS) entry which is preliminary data.</text>
</comment>
<dbReference type="GO" id="GO:0004176">
    <property type="term" value="F:ATP-dependent peptidase activity"/>
    <property type="evidence" value="ECO:0007669"/>
    <property type="project" value="UniProtKB-UniRule"/>
</dbReference>
<dbReference type="SMART" id="SM00464">
    <property type="entry name" value="LON"/>
    <property type="match status" value="1"/>
</dbReference>
<evidence type="ECO:0000259" key="21">
    <source>
        <dbReference type="PROSITE" id="PS51786"/>
    </source>
</evidence>
<dbReference type="SUPFAM" id="SSF103506">
    <property type="entry name" value="Mitochondrial carrier"/>
    <property type="match status" value="1"/>
</dbReference>
<dbReference type="SUPFAM" id="SSF88697">
    <property type="entry name" value="PUA domain-like"/>
    <property type="match status" value="1"/>
</dbReference>
<dbReference type="Pfam" id="PF00153">
    <property type="entry name" value="Mito_carr"/>
    <property type="match status" value="3"/>
</dbReference>
<evidence type="ECO:0000256" key="15">
    <source>
        <dbReference type="ARBA" id="ARBA00023136"/>
    </source>
</evidence>
<evidence type="ECO:0000256" key="3">
    <source>
        <dbReference type="ARBA" id="ARBA00006375"/>
    </source>
</evidence>
<feature type="compositionally biased region" description="Basic and acidic residues" evidence="20">
    <location>
        <begin position="436"/>
        <end position="446"/>
    </location>
</feature>
<feature type="active site" evidence="17 19">
    <location>
        <position position="826"/>
    </location>
</feature>
<keyword evidence="16 17" id="KW-0576">Peroxisome</keyword>
<evidence type="ECO:0000256" key="19">
    <source>
        <dbReference type="PROSITE-ProRule" id="PRU01122"/>
    </source>
</evidence>
<feature type="repeat" description="Solcar" evidence="18">
    <location>
        <begin position="1089"/>
        <end position="1178"/>
    </location>
</feature>
<dbReference type="InterPro" id="IPR003593">
    <property type="entry name" value="AAA+_ATPase"/>
</dbReference>
<dbReference type="HAMAP" id="MF_03121">
    <property type="entry name" value="lonp2_euk"/>
    <property type="match status" value="1"/>
</dbReference>
<dbReference type="InterPro" id="IPR018108">
    <property type="entry name" value="MCP_transmembrane"/>
</dbReference>
<feature type="short sequence motif" description="Microbody targeting signal" evidence="17">
    <location>
        <begin position="1280"/>
        <end position="1282"/>
    </location>
</feature>
<evidence type="ECO:0000256" key="10">
    <source>
        <dbReference type="ARBA" id="ARBA00022801"/>
    </source>
</evidence>
<dbReference type="Gene3D" id="1.20.5.5270">
    <property type="match status" value="1"/>
</dbReference>
<keyword evidence="13" id="KW-1133">Transmembrane helix</keyword>
<dbReference type="GO" id="GO:0005743">
    <property type="term" value="C:mitochondrial inner membrane"/>
    <property type="evidence" value="ECO:0007669"/>
    <property type="project" value="UniProtKB-SubCell"/>
</dbReference>
<evidence type="ECO:0000256" key="17">
    <source>
        <dbReference type="HAMAP-Rule" id="MF_03121"/>
    </source>
</evidence>
<dbReference type="PROSITE" id="PS51787">
    <property type="entry name" value="LON_N"/>
    <property type="match status" value="1"/>
</dbReference>
<dbReference type="InterPro" id="IPR027065">
    <property type="entry name" value="Lon_Prtase"/>
</dbReference>
<comment type="similarity">
    <text evidence="3">Belongs to the mitochondrial carrier (TC 2.A.29) family.</text>
</comment>
<dbReference type="FunFam" id="1.20.5.5270:FF:000002">
    <property type="entry name" value="Lon protease homolog"/>
    <property type="match status" value="1"/>
</dbReference>
<name>A0AAN6KKV0_9PEZI</name>
<evidence type="ECO:0000256" key="16">
    <source>
        <dbReference type="ARBA" id="ARBA00023140"/>
    </source>
</evidence>
<keyword evidence="7" id="KW-0677">Repeat</keyword>
<reference evidence="24" key="2">
    <citation type="submission" date="2023-06" db="EMBL/GenBank/DDBJ databases">
        <title>Black Yeasts Isolated from many extreme environments.</title>
        <authorList>
            <person name="Coleine C."/>
            <person name="Stajich J.E."/>
            <person name="Selbmann L."/>
        </authorList>
    </citation>
    <scope>NUCLEOTIDE SEQUENCE</scope>
    <source>
        <strain evidence="24">CCFEE 5200</strain>
    </source>
</reference>
<dbReference type="GO" id="GO:0005782">
    <property type="term" value="C:peroxisomal matrix"/>
    <property type="evidence" value="ECO:0007669"/>
    <property type="project" value="UniProtKB-SubCell"/>
</dbReference>
<dbReference type="Gene3D" id="3.30.230.10">
    <property type="match status" value="1"/>
</dbReference>
<evidence type="ECO:0000256" key="18">
    <source>
        <dbReference type="PROSITE-ProRule" id="PRU00282"/>
    </source>
</evidence>
<keyword evidence="9" id="KW-0999">Mitochondrion inner membrane</keyword>
<evidence type="ECO:0000259" key="22">
    <source>
        <dbReference type="PROSITE" id="PS51787"/>
    </source>
</evidence>
<dbReference type="EMBL" id="JAUJLE010000081">
    <property type="protein sequence ID" value="KAK0987910.1"/>
    <property type="molecule type" value="Genomic_DNA"/>
</dbReference>
<dbReference type="GO" id="GO:0016485">
    <property type="term" value="P:protein processing"/>
    <property type="evidence" value="ECO:0007669"/>
    <property type="project" value="UniProtKB-UniRule"/>
</dbReference>
<dbReference type="InterPro" id="IPR046336">
    <property type="entry name" value="Lon_prtase_N_sf"/>
</dbReference>
<feature type="binding site" evidence="17">
    <location>
        <begin position="490"/>
        <end position="497"/>
    </location>
    <ligand>
        <name>ATP</name>
        <dbReference type="ChEBI" id="CHEBI:30616"/>
    </ligand>
</feature>